<dbReference type="SMART" id="SM00690">
    <property type="entry name" value="DM5"/>
    <property type="match status" value="1"/>
</dbReference>
<feature type="domain" description="DUF243" evidence="2">
    <location>
        <begin position="88"/>
        <end position="186"/>
    </location>
</feature>
<dbReference type="InterPro" id="IPR004145">
    <property type="entry name" value="DUF243"/>
</dbReference>
<dbReference type="PANTHER" id="PTHR31927:SF2">
    <property type="entry name" value="FI07246P-RELATED"/>
    <property type="match status" value="1"/>
</dbReference>
<sequence>MDTIFSMIMLIGVAFTVSSKPQGYNYQSDDQFLTSNVKRSASTQITRRIDGIHNSPVFSAASHYLPPPGQTGESFDAQEQYHTLGNQPTVTKDIYLHFAPEYPHEEKLHSDSTVPRKHYRIIFIKSPTTSLSEVAARFRDAVKQEKTIIYVLNRKHDPIEIQTAIEEAVNKEFTKPEVFFIKYNTPEEAERAQHAIQAEYEKLGGTTRISDKSVAPVVNVLDDQSVSTIKSSDRRRT</sequence>
<evidence type="ECO:0000313" key="4">
    <source>
        <dbReference type="Proteomes" id="UP000092445"/>
    </source>
</evidence>
<feature type="chain" id="PRO_5017615987" evidence="1">
    <location>
        <begin position="20"/>
        <end position="237"/>
    </location>
</feature>
<evidence type="ECO:0000256" key="1">
    <source>
        <dbReference type="SAM" id="SignalP"/>
    </source>
</evidence>
<dbReference type="GO" id="GO:0040003">
    <property type="term" value="P:chitin-based cuticle development"/>
    <property type="evidence" value="ECO:0007669"/>
    <property type="project" value="TreeGrafter"/>
</dbReference>
<evidence type="ECO:0000259" key="2">
    <source>
        <dbReference type="SMART" id="SM00690"/>
    </source>
</evidence>
<proteinExistence type="predicted"/>
<organism evidence="3 4">
    <name type="scientific">Glossina pallidipes</name>
    <name type="common">Tsetse fly</name>
    <dbReference type="NCBI Taxonomy" id="7398"/>
    <lineage>
        <taxon>Eukaryota</taxon>
        <taxon>Metazoa</taxon>
        <taxon>Ecdysozoa</taxon>
        <taxon>Arthropoda</taxon>
        <taxon>Hexapoda</taxon>
        <taxon>Insecta</taxon>
        <taxon>Pterygota</taxon>
        <taxon>Neoptera</taxon>
        <taxon>Endopterygota</taxon>
        <taxon>Diptera</taxon>
        <taxon>Brachycera</taxon>
        <taxon>Muscomorpha</taxon>
        <taxon>Hippoboscoidea</taxon>
        <taxon>Glossinidae</taxon>
        <taxon>Glossina</taxon>
    </lineage>
</organism>
<evidence type="ECO:0000313" key="3">
    <source>
        <dbReference type="EnsemblMetazoa" id="GPAI006284-PA"/>
    </source>
</evidence>
<keyword evidence="1" id="KW-0732">Signal</keyword>
<dbReference type="PANTHER" id="PTHR31927">
    <property type="entry name" value="FI07246P-RELATED-RELATED"/>
    <property type="match status" value="1"/>
</dbReference>
<dbReference type="Proteomes" id="UP000092445">
    <property type="component" value="Unassembled WGS sequence"/>
</dbReference>
<feature type="signal peptide" evidence="1">
    <location>
        <begin position="1"/>
        <end position="19"/>
    </location>
</feature>
<dbReference type="GO" id="GO:0062129">
    <property type="term" value="C:chitin-based extracellular matrix"/>
    <property type="evidence" value="ECO:0007669"/>
    <property type="project" value="TreeGrafter"/>
</dbReference>
<dbReference type="GO" id="GO:0008010">
    <property type="term" value="F:structural constituent of chitin-based larval cuticle"/>
    <property type="evidence" value="ECO:0007669"/>
    <property type="project" value="TreeGrafter"/>
</dbReference>
<reference evidence="4" key="1">
    <citation type="submission" date="2014-03" db="EMBL/GenBank/DDBJ databases">
        <authorList>
            <person name="Aksoy S."/>
            <person name="Warren W."/>
            <person name="Wilson R.K."/>
        </authorList>
    </citation>
    <scope>NUCLEOTIDE SEQUENCE [LARGE SCALE GENOMIC DNA]</scope>
    <source>
        <strain evidence="4">IAEA</strain>
    </source>
</reference>
<dbReference type="EnsemblMetazoa" id="GPAI006284-RA">
    <property type="protein sequence ID" value="GPAI006284-PA"/>
    <property type="gene ID" value="GPAI006284"/>
</dbReference>
<reference evidence="3" key="2">
    <citation type="submission" date="2020-05" db="UniProtKB">
        <authorList>
            <consortium name="EnsemblMetazoa"/>
        </authorList>
    </citation>
    <scope>IDENTIFICATION</scope>
    <source>
        <strain evidence="3">IAEA</strain>
    </source>
</reference>
<protein>
    <submittedName>
        <fullName evidence="3">DM5 domain-containing protein</fullName>
    </submittedName>
</protein>
<dbReference type="Pfam" id="PF03103">
    <property type="entry name" value="DUF243"/>
    <property type="match status" value="1"/>
</dbReference>
<name>A0A1A9Z7M0_GLOPL</name>
<accession>A0A1A9Z7M0</accession>
<keyword evidence="4" id="KW-1185">Reference proteome</keyword>
<dbReference type="AlphaFoldDB" id="A0A1A9Z7M0"/>
<dbReference type="VEuPathDB" id="VectorBase:GPAI006284"/>